<dbReference type="EMBL" id="BAABME010027531">
    <property type="protein sequence ID" value="GAA0175723.1"/>
    <property type="molecule type" value="Genomic_DNA"/>
</dbReference>
<feature type="compositionally biased region" description="Basic and acidic residues" evidence="1">
    <location>
        <begin position="1"/>
        <end position="16"/>
    </location>
</feature>
<accession>A0AAV3RKT5</accession>
<dbReference type="Proteomes" id="UP001454036">
    <property type="component" value="Unassembled WGS sequence"/>
</dbReference>
<feature type="region of interest" description="Disordered" evidence="1">
    <location>
        <begin position="1"/>
        <end position="91"/>
    </location>
</feature>
<sequence>MCDSSPERSPLRENRSGHKGRVTSQSLYNRTYKDKDTKDHRGELRYHKKHAAPEPLTKPDAGGNSNADLQKQVDELKAFSKTSPRLRTGET</sequence>
<feature type="compositionally biased region" description="Polar residues" evidence="1">
    <location>
        <begin position="80"/>
        <end position="91"/>
    </location>
</feature>
<dbReference type="AlphaFoldDB" id="A0AAV3RKT5"/>
<proteinExistence type="predicted"/>
<protein>
    <submittedName>
        <fullName evidence="2">Uncharacterized protein</fullName>
    </submittedName>
</protein>
<feature type="compositionally biased region" description="Basic and acidic residues" evidence="1">
    <location>
        <begin position="31"/>
        <end position="45"/>
    </location>
</feature>
<reference evidence="2 3" key="1">
    <citation type="submission" date="2024-01" db="EMBL/GenBank/DDBJ databases">
        <title>The complete chloroplast genome sequence of Lithospermum erythrorhizon: insights into the phylogenetic relationship among Boraginaceae species and the maternal lineages of purple gromwells.</title>
        <authorList>
            <person name="Okada T."/>
            <person name="Watanabe K."/>
        </authorList>
    </citation>
    <scope>NUCLEOTIDE SEQUENCE [LARGE SCALE GENOMIC DNA]</scope>
</reference>
<evidence type="ECO:0000256" key="1">
    <source>
        <dbReference type="SAM" id="MobiDB-lite"/>
    </source>
</evidence>
<comment type="caution">
    <text evidence="2">The sequence shown here is derived from an EMBL/GenBank/DDBJ whole genome shotgun (WGS) entry which is preliminary data.</text>
</comment>
<evidence type="ECO:0000313" key="2">
    <source>
        <dbReference type="EMBL" id="GAA0175723.1"/>
    </source>
</evidence>
<organism evidence="2 3">
    <name type="scientific">Lithospermum erythrorhizon</name>
    <name type="common">Purple gromwell</name>
    <name type="synonym">Lithospermum officinale var. erythrorhizon</name>
    <dbReference type="NCBI Taxonomy" id="34254"/>
    <lineage>
        <taxon>Eukaryota</taxon>
        <taxon>Viridiplantae</taxon>
        <taxon>Streptophyta</taxon>
        <taxon>Embryophyta</taxon>
        <taxon>Tracheophyta</taxon>
        <taxon>Spermatophyta</taxon>
        <taxon>Magnoliopsida</taxon>
        <taxon>eudicotyledons</taxon>
        <taxon>Gunneridae</taxon>
        <taxon>Pentapetalae</taxon>
        <taxon>asterids</taxon>
        <taxon>lamiids</taxon>
        <taxon>Boraginales</taxon>
        <taxon>Boraginaceae</taxon>
        <taxon>Boraginoideae</taxon>
        <taxon>Lithospermeae</taxon>
        <taxon>Lithospermum</taxon>
    </lineage>
</organism>
<evidence type="ECO:0000313" key="3">
    <source>
        <dbReference type="Proteomes" id="UP001454036"/>
    </source>
</evidence>
<gene>
    <name evidence="2" type="ORF">LIER_41965</name>
</gene>
<keyword evidence="3" id="KW-1185">Reference proteome</keyword>
<name>A0AAV3RKT5_LITER</name>